<reference evidence="3 4" key="1">
    <citation type="journal article" date="2016" name="Proc. Natl. Acad. Sci. U.S.A.">
        <title>Comparative genomics of biotechnologically important yeasts.</title>
        <authorList>
            <person name="Riley R."/>
            <person name="Haridas S."/>
            <person name="Wolfe K.H."/>
            <person name="Lopes M.R."/>
            <person name="Hittinger C.T."/>
            <person name="Goeker M."/>
            <person name="Salamov A.A."/>
            <person name="Wisecaver J.H."/>
            <person name="Long T.M."/>
            <person name="Calvey C.H."/>
            <person name="Aerts A.L."/>
            <person name="Barry K.W."/>
            <person name="Choi C."/>
            <person name="Clum A."/>
            <person name="Coughlan A.Y."/>
            <person name="Deshpande S."/>
            <person name="Douglass A.P."/>
            <person name="Hanson S.J."/>
            <person name="Klenk H.-P."/>
            <person name="LaButti K.M."/>
            <person name="Lapidus A."/>
            <person name="Lindquist E.A."/>
            <person name="Lipzen A.M."/>
            <person name="Meier-Kolthoff J.P."/>
            <person name="Ohm R.A."/>
            <person name="Otillar R.P."/>
            <person name="Pangilinan J.L."/>
            <person name="Peng Y."/>
            <person name="Rokas A."/>
            <person name="Rosa C.A."/>
            <person name="Scheuner C."/>
            <person name="Sibirny A.A."/>
            <person name="Slot J.C."/>
            <person name="Stielow J.B."/>
            <person name="Sun H."/>
            <person name="Kurtzman C.P."/>
            <person name="Blackwell M."/>
            <person name="Grigoriev I.V."/>
            <person name="Jeffries T.W."/>
        </authorList>
    </citation>
    <scope>NUCLEOTIDE SEQUENCE [LARGE SCALE GENOMIC DNA]</scope>
    <source>
        <strain evidence="4">ATCC 58044 / CBS 1984 / NCYC 433 / NRRL Y-366-8</strain>
    </source>
</reference>
<dbReference type="GO" id="GO:0035091">
    <property type="term" value="F:phosphatidylinositol binding"/>
    <property type="evidence" value="ECO:0007669"/>
    <property type="project" value="InterPro"/>
</dbReference>
<dbReference type="STRING" id="683960.A0A1E3P214"/>
<dbReference type="GO" id="GO:0007015">
    <property type="term" value="P:actin filament organization"/>
    <property type="evidence" value="ECO:0007669"/>
    <property type="project" value="EnsemblFungi"/>
</dbReference>
<dbReference type="CDD" id="cd14232">
    <property type="entry name" value="GAT_LSB5"/>
    <property type="match status" value="1"/>
</dbReference>
<dbReference type="GO" id="GO:0043130">
    <property type="term" value="F:ubiquitin binding"/>
    <property type="evidence" value="ECO:0007669"/>
    <property type="project" value="InterPro"/>
</dbReference>
<feature type="non-terminal residue" evidence="3">
    <location>
        <position position="298"/>
    </location>
</feature>
<dbReference type="InterPro" id="IPR045007">
    <property type="entry name" value="LSB5"/>
</dbReference>
<dbReference type="CDD" id="cd16980">
    <property type="entry name" value="VHS_Lsb5"/>
    <property type="match status" value="1"/>
</dbReference>
<dbReference type="GO" id="GO:0007034">
    <property type="term" value="P:vacuolar transport"/>
    <property type="evidence" value="ECO:0007669"/>
    <property type="project" value="UniProtKB-ARBA"/>
</dbReference>
<organism evidence="3 4">
    <name type="scientific">Wickerhamomyces anomalus (strain ATCC 58044 / CBS 1984 / NCYC 433 / NRRL Y-366-8)</name>
    <name type="common">Yeast</name>
    <name type="synonym">Hansenula anomala</name>
    <dbReference type="NCBI Taxonomy" id="683960"/>
    <lineage>
        <taxon>Eukaryota</taxon>
        <taxon>Fungi</taxon>
        <taxon>Dikarya</taxon>
        <taxon>Ascomycota</taxon>
        <taxon>Saccharomycotina</taxon>
        <taxon>Saccharomycetes</taxon>
        <taxon>Phaffomycetales</taxon>
        <taxon>Wickerhamomycetaceae</taxon>
        <taxon>Wickerhamomyces</taxon>
    </lineage>
</organism>
<evidence type="ECO:0000313" key="4">
    <source>
        <dbReference type="Proteomes" id="UP000094112"/>
    </source>
</evidence>
<feature type="region of interest" description="Disordered" evidence="1">
    <location>
        <begin position="140"/>
        <end position="177"/>
    </location>
</feature>
<dbReference type="OrthoDB" id="10068368at2759"/>
<dbReference type="InterPro" id="IPR008942">
    <property type="entry name" value="ENTH_VHS"/>
</dbReference>
<gene>
    <name evidence="3" type="ORF">WICANDRAFT_15786</name>
</gene>
<dbReference type="GO" id="GO:0006897">
    <property type="term" value="P:endocytosis"/>
    <property type="evidence" value="ECO:0007669"/>
    <property type="project" value="EnsemblFungi"/>
</dbReference>
<name>A0A1E3P214_WICAA</name>
<feature type="compositionally biased region" description="Polar residues" evidence="1">
    <location>
        <begin position="150"/>
        <end position="177"/>
    </location>
</feature>
<protein>
    <recommendedName>
        <fullName evidence="2">VHS domain-containing protein</fullName>
    </recommendedName>
</protein>
<dbReference type="SUPFAM" id="SSF48464">
    <property type="entry name" value="ENTH/VHS domain"/>
    <property type="match status" value="1"/>
</dbReference>
<proteinExistence type="predicted"/>
<dbReference type="PROSITE" id="PS50179">
    <property type="entry name" value="VHS"/>
    <property type="match status" value="1"/>
</dbReference>
<dbReference type="AlphaFoldDB" id="A0A1E3P214"/>
<dbReference type="PANTHER" id="PTHR47789:SF1">
    <property type="entry name" value="LAS SEVENTEEN-BINDING PROTEIN 5"/>
    <property type="match status" value="1"/>
</dbReference>
<dbReference type="Gene3D" id="1.25.40.90">
    <property type="match status" value="1"/>
</dbReference>
<dbReference type="RefSeq" id="XP_019038144.1">
    <property type="nucleotide sequence ID" value="XM_019180661.1"/>
</dbReference>
<dbReference type="EMBL" id="KV454211">
    <property type="protein sequence ID" value="ODQ58937.1"/>
    <property type="molecule type" value="Genomic_DNA"/>
</dbReference>
<evidence type="ECO:0000313" key="3">
    <source>
        <dbReference type="EMBL" id="ODQ58937.1"/>
    </source>
</evidence>
<dbReference type="SMART" id="SM00288">
    <property type="entry name" value="VHS"/>
    <property type="match status" value="1"/>
</dbReference>
<evidence type="ECO:0000256" key="1">
    <source>
        <dbReference type="SAM" id="MobiDB-lite"/>
    </source>
</evidence>
<accession>A0A1E3P214</accession>
<dbReference type="GO" id="GO:0030479">
    <property type="term" value="C:actin cortical patch"/>
    <property type="evidence" value="ECO:0007669"/>
    <property type="project" value="EnsemblFungi"/>
</dbReference>
<dbReference type="Pfam" id="PF00790">
    <property type="entry name" value="VHS"/>
    <property type="match status" value="1"/>
</dbReference>
<dbReference type="PANTHER" id="PTHR47789">
    <property type="entry name" value="LAS SEVENTEEN-BINDING PROTEIN 5"/>
    <property type="match status" value="1"/>
</dbReference>
<dbReference type="SUPFAM" id="SSF89009">
    <property type="entry name" value="GAT-like domain"/>
    <property type="match status" value="1"/>
</dbReference>
<dbReference type="InterPro" id="IPR002014">
    <property type="entry name" value="VHS_dom"/>
</dbReference>
<keyword evidence="4" id="KW-1185">Reference proteome</keyword>
<sequence>MGVFTDHPHTAITEKINSIIETDLEPDIELPELINTIKLQYSGAIEAARAIRKKLKYGQSKEQFKSLDLLNAMVVNGGRQLEELYNDRKLLERLKLSATDPQINTKLRKKIIILAISWNENFSDKKYYQGIAGLKKQIPTKSYKRKKSTTETGSSSNFMNDEAYNSRSRTNTSQNVDPNVKYKIPKINLQKESPKIKLLIAEASQASINLSNSLKSVNVAKGETSTDNVKATQYFDKSRIIRRKILHYLQLVDSEEFLGSLIHANEELVQALQQYTEYAAKITSHDSDDESLSSYESG</sequence>
<dbReference type="InterPro" id="IPR044103">
    <property type="entry name" value="GAT_LSB5"/>
</dbReference>
<dbReference type="GeneID" id="30197907"/>
<dbReference type="GO" id="GO:0051666">
    <property type="term" value="P:actin cortical patch localization"/>
    <property type="evidence" value="ECO:0007669"/>
    <property type="project" value="EnsemblFungi"/>
</dbReference>
<dbReference type="Proteomes" id="UP000094112">
    <property type="component" value="Unassembled WGS sequence"/>
</dbReference>
<feature type="domain" description="VHS" evidence="2">
    <location>
        <begin position="14"/>
        <end position="146"/>
    </location>
</feature>
<evidence type="ECO:0000259" key="2">
    <source>
        <dbReference type="PROSITE" id="PS50179"/>
    </source>
</evidence>